<evidence type="ECO:0000313" key="1">
    <source>
        <dbReference type="EMBL" id="GAA2342086.1"/>
    </source>
</evidence>
<reference evidence="1 2" key="1">
    <citation type="journal article" date="2019" name="Int. J. Syst. Evol. Microbiol.">
        <title>The Global Catalogue of Microorganisms (GCM) 10K type strain sequencing project: providing services to taxonomists for standard genome sequencing and annotation.</title>
        <authorList>
            <consortium name="The Broad Institute Genomics Platform"/>
            <consortium name="The Broad Institute Genome Sequencing Center for Infectious Disease"/>
            <person name="Wu L."/>
            <person name="Ma J."/>
        </authorList>
    </citation>
    <scope>NUCLEOTIDE SEQUENCE [LARGE SCALE GENOMIC DNA]</scope>
    <source>
        <strain evidence="1 2">JCM 3272</strain>
    </source>
</reference>
<keyword evidence="2" id="KW-1185">Reference proteome</keyword>
<organism evidence="1 2">
    <name type="scientific">Dactylosporangium salmoneum</name>
    <dbReference type="NCBI Taxonomy" id="53361"/>
    <lineage>
        <taxon>Bacteria</taxon>
        <taxon>Bacillati</taxon>
        <taxon>Actinomycetota</taxon>
        <taxon>Actinomycetes</taxon>
        <taxon>Micromonosporales</taxon>
        <taxon>Micromonosporaceae</taxon>
        <taxon>Dactylosporangium</taxon>
    </lineage>
</organism>
<dbReference type="EMBL" id="BAAARV010000021">
    <property type="protein sequence ID" value="GAA2342086.1"/>
    <property type="molecule type" value="Genomic_DNA"/>
</dbReference>
<name>A0ABN3G188_9ACTN</name>
<comment type="caution">
    <text evidence="1">The sequence shown here is derived from an EMBL/GenBank/DDBJ whole genome shotgun (WGS) entry which is preliminary data.</text>
</comment>
<evidence type="ECO:0000313" key="2">
    <source>
        <dbReference type="Proteomes" id="UP001501444"/>
    </source>
</evidence>
<proteinExistence type="predicted"/>
<protein>
    <submittedName>
        <fullName evidence="1">Uncharacterized protein</fullName>
    </submittedName>
</protein>
<dbReference type="Proteomes" id="UP001501444">
    <property type="component" value="Unassembled WGS sequence"/>
</dbReference>
<accession>A0ABN3G188</accession>
<sequence length="153" mass="16613">MQHLDRAEYYAGRYPLALALAPDGRRHAGRGPQAVRLAVNGEARALGKLGRCRAAERAIAEAYAVLDRLPPEPDMTPCNSFGLYSAARAASALLRPCATTMPSRAENVCRGTSIQSVHRLVPEPVGGFMPPRRHPFWLLNARSDTKSVQQVGP</sequence>
<gene>
    <name evidence="1" type="ORF">GCM10010170_025980</name>
</gene>